<organism evidence="2 3">
    <name type="scientific">Alteromonas lipolytica</name>
    <dbReference type="NCBI Taxonomy" id="1856405"/>
    <lineage>
        <taxon>Bacteria</taxon>
        <taxon>Pseudomonadati</taxon>
        <taxon>Pseudomonadota</taxon>
        <taxon>Gammaproteobacteria</taxon>
        <taxon>Alteromonadales</taxon>
        <taxon>Alteromonadaceae</taxon>
        <taxon>Alteromonas/Salinimonas group</taxon>
        <taxon>Alteromonas</taxon>
    </lineage>
</organism>
<proteinExistence type="inferred from homology"/>
<dbReference type="PANTHER" id="PTHR23419:SF8">
    <property type="entry name" value="FI09726P"/>
    <property type="match status" value="1"/>
</dbReference>
<accession>A0A1E8FHZ0</accession>
<sequence length="110" mass="12587">MTDICIVHCTTDSQENAEVIATQLIEQRLAACVQIVPGITSVYRWDNKLAQDQEWLLLIKTHRQLLDRAEQLVNALHSYDVPQWVVVAAETVSPAYGTWVEQELNIEKRN</sequence>
<evidence type="ECO:0000313" key="3">
    <source>
        <dbReference type="Proteomes" id="UP000176037"/>
    </source>
</evidence>
<dbReference type="STRING" id="1856405.BFC17_12380"/>
<dbReference type="GO" id="GO:0010038">
    <property type="term" value="P:response to metal ion"/>
    <property type="evidence" value="ECO:0007669"/>
    <property type="project" value="InterPro"/>
</dbReference>
<dbReference type="AlphaFoldDB" id="A0A1E8FHZ0"/>
<dbReference type="RefSeq" id="WP_070175296.1">
    <property type="nucleotide sequence ID" value="NZ_BMJR01000006.1"/>
</dbReference>
<dbReference type="PANTHER" id="PTHR23419">
    <property type="entry name" value="DIVALENT CATION TOLERANCE CUTA-RELATED"/>
    <property type="match status" value="1"/>
</dbReference>
<dbReference type="Proteomes" id="UP000176037">
    <property type="component" value="Unassembled WGS sequence"/>
</dbReference>
<dbReference type="InterPro" id="IPR015867">
    <property type="entry name" value="N-reg_PII/ATP_PRibTrfase_C"/>
</dbReference>
<dbReference type="InterPro" id="IPR004323">
    <property type="entry name" value="Ion_tolerance_CutA"/>
</dbReference>
<gene>
    <name evidence="2" type="ORF">BFC17_12380</name>
</gene>
<keyword evidence="3" id="KW-1185">Reference proteome</keyword>
<comment type="caution">
    <text evidence="2">The sequence shown here is derived from an EMBL/GenBank/DDBJ whole genome shotgun (WGS) entry which is preliminary data.</text>
</comment>
<dbReference type="Gene3D" id="3.30.70.120">
    <property type="match status" value="1"/>
</dbReference>
<protein>
    <recommendedName>
        <fullName evidence="4">Divalent-cation tolerance protein CutA</fullName>
    </recommendedName>
</protein>
<dbReference type="InterPro" id="IPR011322">
    <property type="entry name" value="N-reg_PII-like_a/b"/>
</dbReference>
<dbReference type="EMBL" id="MJIC01000009">
    <property type="protein sequence ID" value="OFI35552.1"/>
    <property type="molecule type" value="Genomic_DNA"/>
</dbReference>
<dbReference type="GO" id="GO:0005507">
    <property type="term" value="F:copper ion binding"/>
    <property type="evidence" value="ECO:0007669"/>
    <property type="project" value="TreeGrafter"/>
</dbReference>
<evidence type="ECO:0000256" key="1">
    <source>
        <dbReference type="ARBA" id="ARBA00010169"/>
    </source>
</evidence>
<evidence type="ECO:0008006" key="4">
    <source>
        <dbReference type="Google" id="ProtNLM"/>
    </source>
</evidence>
<comment type="similarity">
    <text evidence="1">Belongs to the CutA family.</text>
</comment>
<dbReference type="Pfam" id="PF03091">
    <property type="entry name" value="CutA1"/>
    <property type="match status" value="1"/>
</dbReference>
<reference evidence="2 3" key="1">
    <citation type="submission" date="2016-09" db="EMBL/GenBank/DDBJ databases">
        <title>Alteromonas lipolytica, a new species isolated from sea water.</title>
        <authorList>
            <person name="Wu Y.-H."/>
            <person name="Cheng H."/>
            <person name="Xu X.-W."/>
        </authorList>
    </citation>
    <scope>NUCLEOTIDE SEQUENCE [LARGE SCALE GENOMIC DNA]</scope>
    <source>
        <strain evidence="2 3">JW12</strain>
    </source>
</reference>
<dbReference type="SUPFAM" id="SSF54913">
    <property type="entry name" value="GlnB-like"/>
    <property type="match status" value="1"/>
</dbReference>
<name>A0A1E8FHZ0_9ALTE</name>
<dbReference type="OrthoDB" id="37622at2"/>
<evidence type="ECO:0000313" key="2">
    <source>
        <dbReference type="EMBL" id="OFI35552.1"/>
    </source>
</evidence>